<feature type="domain" description="Ketosynthase family 3 (KS3)" evidence="9">
    <location>
        <begin position="393"/>
        <end position="819"/>
    </location>
</feature>
<evidence type="ECO:0000313" key="12">
    <source>
        <dbReference type="Proteomes" id="UP000054538"/>
    </source>
</evidence>
<evidence type="ECO:0000256" key="1">
    <source>
        <dbReference type="ARBA" id="ARBA00005179"/>
    </source>
</evidence>
<dbReference type="NCBIfam" id="TIGR04532">
    <property type="entry name" value="PT_fungal_PKS"/>
    <property type="match status" value="1"/>
</dbReference>
<dbReference type="InterPro" id="IPR018201">
    <property type="entry name" value="Ketoacyl_synth_AS"/>
</dbReference>
<dbReference type="GO" id="GO:0004312">
    <property type="term" value="F:fatty acid synthase activity"/>
    <property type="evidence" value="ECO:0007669"/>
    <property type="project" value="TreeGrafter"/>
</dbReference>
<evidence type="ECO:0000259" key="9">
    <source>
        <dbReference type="PROSITE" id="PS52004"/>
    </source>
</evidence>
<dbReference type="InterPro" id="IPR042104">
    <property type="entry name" value="PKS_dehydratase_sf"/>
</dbReference>
<dbReference type="OrthoDB" id="329835at2759"/>
<evidence type="ECO:0000256" key="5">
    <source>
        <dbReference type="ARBA" id="ARBA00023026"/>
    </source>
</evidence>
<dbReference type="InterPro" id="IPR030918">
    <property type="entry name" value="PT_fungal_PKS"/>
</dbReference>
<dbReference type="PROSITE" id="PS00606">
    <property type="entry name" value="KS3_1"/>
    <property type="match status" value="1"/>
</dbReference>
<dbReference type="STRING" id="930991.A0A0D0EBN5"/>
<evidence type="ECO:0000259" key="8">
    <source>
        <dbReference type="PROSITE" id="PS50075"/>
    </source>
</evidence>
<feature type="region of interest" description="N-terminal hotdog fold" evidence="6">
    <location>
        <begin position="1297"/>
        <end position="1430"/>
    </location>
</feature>
<dbReference type="InterPro" id="IPR014043">
    <property type="entry name" value="Acyl_transferase_dom"/>
</dbReference>
<keyword evidence="4" id="KW-0808">Transferase</keyword>
<evidence type="ECO:0000256" key="6">
    <source>
        <dbReference type="PROSITE-ProRule" id="PRU01363"/>
    </source>
</evidence>
<dbReference type="Pfam" id="PF22621">
    <property type="entry name" value="CurL-like_PKS_C"/>
    <property type="match status" value="1"/>
</dbReference>
<proteinExistence type="predicted"/>
<dbReference type="Pfam" id="PF16073">
    <property type="entry name" value="SAT"/>
    <property type="match status" value="1"/>
</dbReference>
<dbReference type="InterPro" id="IPR020841">
    <property type="entry name" value="PKS_Beta-ketoAc_synthase_dom"/>
</dbReference>
<dbReference type="InterPro" id="IPR032088">
    <property type="entry name" value="SAT"/>
</dbReference>
<dbReference type="SUPFAM" id="SSF52151">
    <property type="entry name" value="FabD/lysophospholipase-like"/>
    <property type="match status" value="1"/>
</dbReference>
<dbReference type="InterPro" id="IPR016035">
    <property type="entry name" value="Acyl_Trfase/lysoPLipase"/>
</dbReference>
<dbReference type="InterPro" id="IPR050091">
    <property type="entry name" value="PKS_NRPS_Biosynth_Enz"/>
</dbReference>
<evidence type="ECO:0008006" key="13">
    <source>
        <dbReference type="Google" id="ProtNLM"/>
    </source>
</evidence>
<feature type="transmembrane region" description="Helical" evidence="7">
    <location>
        <begin position="2030"/>
        <end position="2046"/>
    </location>
</feature>
<dbReference type="Pfam" id="PF02801">
    <property type="entry name" value="Ketoacyl-synt_C"/>
    <property type="match status" value="1"/>
</dbReference>
<evidence type="ECO:0000256" key="2">
    <source>
        <dbReference type="ARBA" id="ARBA00022450"/>
    </source>
</evidence>
<keyword evidence="7" id="KW-0472">Membrane</keyword>
<name>A0A0D0EBN5_9AGAM</name>
<dbReference type="InterPro" id="IPR049900">
    <property type="entry name" value="PKS_mFAS_DH"/>
</dbReference>
<dbReference type="InterPro" id="IPR009081">
    <property type="entry name" value="PP-bd_ACP"/>
</dbReference>
<dbReference type="InterPro" id="IPR049552">
    <property type="entry name" value="PKS_DH_N"/>
</dbReference>
<evidence type="ECO:0000256" key="3">
    <source>
        <dbReference type="ARBA" id="ARBA00022553"/>
    </source>
</evidence>
<dbReference type="SMART" id="SM00823">
    <property type="entry name" value="PKS_PP"/>
    <property type="match status" value="1"/>
</dbReference>
<dbReference type="EMBL" id="KN824914">
    <property type="protein sequence ID" value="KIK97930.1"/>
    <property type="molecule type" value="Genomic_DNA"/>
</dbReference>
<dbReference type="Gene3D" id="3.40.47.10">
    <property type="match status" value="1"/>
</dbReference>
<protein>
    <recommendedName>
        <fullName evidence="13">Polyketide synthase</fullName>
    </recommendedName>
</protein>
<dbReference type="HOGENOM" id="CLU_000022_6_0_1"/>
<accession>A0A0D0EBN5</accession>
<dbReference type="Proteomes" id="UP000054538">
    <property type="component" value="Unassembled WGS sequence"/>
</dbReference>
<feature type="region of interest" description="C-terminal hotdog fold" evidence="6">
    <location>
        <begin position="1449"/>
        <end position="1608"/>
    </location>
</feature>
<keyword evidence="7" id="KW-0812">Transmembrane</keyword>
<dbReference type="SUPFAM" id="SSF47336">
    <property type="entry name" value="ACP-like"/>
    <property type="match status" value="1"/>
</dbReference>
<dbReference type="InterPro" id="IPR029058">
    <property type="entry name" value="AB_hydrolase_fold"/>
</dbReference>
<dbReference type="InParanoid" id="A0A0D0EBN5"/>
<feature type="domain" description="Carrier" evidence="8">
    <location>
        <begin position="1697"/>
        <end position="1772"/>
    </location>
</feature>
<dbReference type="GO" id="GO:0006633">
    <property type="term" value="P:fatty acid biosynthetic process"/>
    <property type="evidence" value="ECO:0007669"/>
    <property type="project" value="InterPro"/>
</dbReference>
<keyword evidence="3" id="KW-0597">Phosphoprotein</keyword>
<dbReference type="SUPFAM" id="SSF55048">
    <property type="entry name" value="Probable ACP-binding domain of malonyl-CoA ACP transacylase"/>
    <property type="match status" value="1"/>
</dbReference>
<dbReference type="PANTHER" id="PTHR43775">
    <property type="entry name" value="FATTY ACID SYNTHASE"/>
    <property type="match status" value="1"/>
</dbReference>
<dbReference type="SMART" id="SM00827">
    <property type="entry name" value="PKS_AT"/>
    <property type="match status" value="1"/>
</dbReference>
<reference evidence="11 12" key="1">
    <citation type="submission" date="2014-04" db="EMBL/GenBank/DDBJ databases">
        <authorList>
            <consortium name="DOE Joint Genome Institute"/>
            <person name="Kuo A."/>
            <person name="Kohler A."/>
            <person name="Jargeat P."/>
            <person name="Nagy L.G."/>
            <person name="Floudas D."/>
            <person name="Copeland A."/>
            <person name="Barry K.W."/>
            <person name="Cichocki N."/>
            <person name="Veneault-Fourrey C."/>
            <person name="LaButti K."/>
            <person name="Lindquist E.A."/>
            <person name="Lipzen A."/>
            <person name="Lundell T."/>
            <person name="Morin E."/>
            <person name="Murat C."/>
            <person name="Sun H."/>
            <person name="Tunlid A."/>
            <person name="Henrissat B."/>
            <person name="Grigoriev I.V."/>
            <person name="Hibbett D.S."/>
            <person name="Martin F."/>
            <person name="Nordberg H.P."/>
            <person name="Cantor M.N."/>
            <person name="Hua S.X."/>
        </authorList>
    </citation>
    <scope>NUCLEOTIDE SEQUENCE [LARGE SCALE GENOMIC DNA]</scope>
    <source>
        <strain evidence="11 12">Ve08.2h10</strain>
    </source>
</reference>
<dbReference type="PROSITE" id="PS52004">
    <property type="entry name" value="KS3_2"/>
    <property type="match status" value="1"/>
</dbReference>
<dbReference type="InterPro" id="IPR014031">
    <property type="entry name" value="Ketoacyl_synth_C"/>
</dbReference>
<keyword evidence="7" id="KW-1133">Transmembrane helix</keyword>
<dbReference type="GO" id="GO:0044550">
    <property type="term" value="P:secondary metabolite biosynthetic process"/>
    <property type="evidence" value="ECO:0007669"/>
    <property type="project" value="TreeGrafter"/>
</dbReference>
<dbReference type="GO" id="GO:0031177">
    <property type="term" value="F:phosphopantetheine binding"/>
    <property type="evidence" value="ECO:0007669"/>
    <property type="project" value="InterPro"/>
</dbReference>
<dbReference type="InterPro" id="IPR016036">
    <property type="entry name" value="Malonyl_transacylase_ACP-bd"/>
</dbReference>
<dbReference type="Pfam" id="PF00109">
    <property type="entry name" value="ketoacyl-synt"/>
    <property type="match status" value="1"/>
</dbReference>
<comment type="pathway">
    <text evidence="1">Secondary metabolite biosynthesis.</text>
</comment>
<dbReference type="InterPro" id="IPR020806">
    <property type="entry name" value="PKS_PP-bd"/>
</dbReference>
<keyword evidence="5" id="KW-0843">Virulence</keyword>
<dbReference type="Pfam" id="PF21089">
    <property type="entry name" value="PKS_DH_N"/>
    <property type="match status" value="1"/>
</dbReference>
<dbReference type="CDD" id="cd00833">
    <property type="entry name" value="PKS"/>
    <property type="match status" value="1"/>
</dbReference>
<dbReference type="Gene3D" id="1.10.1200.10">
    <property type="entry name" value="ACP-like"/>
    <property type="match status" value="1"/>
</dbReference>
<keyword evidence="12" id="KW-1185">Reference proteome</keyword>
<evidence type="ECO:0000313" key="11">
    <source>
        <dbReference type="EMBL" id="KIK97930.1"/>
    </source>
</evidence>
<keyword evidence="2" id="KW-0596">Phosphopantetheine</keyword>
<dbReference type="PROSITE" id="PS52019">
    <property type="entry name" value="PKS_MFAS_DH"/>
    <property type="match status" value="1"/>
</dbReference>
<dbReference type="InterPro" id="IPR016039">
    <property type="entry name" value="Thiolase-like"/>
</dbReference>
<feature type="active site" description="Proton donor; for dehydratase activity" evidence="6">
    <location>
        <position position="1519"/>
    </location>
</feature>
<dbReference type="SMART" id="SM00825">
    <property type="entry name" value="PKS_KS"/>
    <property type="match status" value="1"/>
</dbReference>
<dbReference type="SUPFAM" id="SSF53901">
    <property type="entry name" value="Thiolase-like"/>
    <property type="match status" value="1"/>
</dbReference>
<dbReference type="InterPro" id="IPR001227">
    <property type="entry name" value="Ac_transferase_dom_sf"/>
</dbReference>
<dbReference type="Gene3D" id="3.40.366.10">
    <property type="entry name" value="Malonyl-Coenzyme A Acyl Carrier Protein, domain 2"/>
    <property type="match status" value="3"/>
</dbReference>
<dbReference type="PROSITE" id="PS50075">
    <property type="entry name" value="CARRIER"/>
    <property type="match status" value="1"/>
</dbReference>
<sequence>MHDMPPPDSKNIIIVPVFSGQGSGRASLCHASGQAIHDATSPLGSLLLSSCLDAFLAELSVLSPEELDQSGICPSDFRDPLSLLSPQSKHSTNQIISGTFLFLAQVLRYQSYVQSTCSRLSSNFLKSNVDHGVGILGFSSGIFPACVVATSDDPLTYITTTVEVFRVVFWVGFRVLQFTRKLLRDNPVDCTLPWSIACLGLTHVDVQEHIVRLEQEHGLSPSLRVTAVLDEQYVTVSGRPDVLKMFSASVSKYCTVHDTTMNAFYHSQLHLPSTQEEILADVIKRNIRFPDFHDLHCPLRSTISGALATPSHEHPSLIHLVIDTVLIHPVNWVLVVKEVARNVPPDGELQVVNIGPSSGTLRALEKALPDQVIRCLGATSDRRDGAATASPKQEPIAIVGMAARTPGASDASELWEILERGINTVTQIPEDRFNHSSLMNGETGTSPRAMAVETGNFMNDFTHFDHKFFKVSPREARSMDPQQRILLHTAYEALENAGYVPDATPSFRRETFGCYIGAATHDYADNLRNDIDIHYSTGTLKAFLSGRISYFMQFGGPSIVVDTACSSSIVAIYQACRALMNKDCNAALAGGVNVMSSPDMFIGLERGHFLNTSGQCKSFDASADGYSRGEGCCVFVLKRLCDAVAENDNILGVIRGVEVNQSGLAHSITHPHSPTQSDLLRKLLRSCAIQASCVSVVEAHGTGTQAGDSCEVASIRSVLAQGRTRDNPLHITSIKANIGHLEAASGVVGLCKLLLMLRHNLIPAQISLDTLNSCIPPLDIDNTVIDTLPSSWASNSTPRIALLNNFGAAGSNGALIVEEYVKPSHHSLTSHFVVGISANSSDALENLRRRYIQWLRNPRNHKASLCDIAYTATARRQLSAFRLAVTASGKEQLIHALGTTSATHVDNSEGQVIFVFSGQGSQSFNMAASLYSTSPVFKTCIDRCQNYLISLGYPGILSVIAPESCDYVLPPGAEFEAHQSAVLALEFALSSLWKHWGLVPAGVIGQSLGEYAAMVTAEVLSIETALSIVAKRARLMAQACAFETTGMLSVSLEVQKFQEILDMCVAFPHVTIACVNTESSCVVSGPIDELYTLAAYLSVVQGCRTMLLGVPLGFHSAAMDPILTDLKTHVASLPITPPSIPIASNVYGTVILPGDGSTFRAEYFAQHCRQPVLFVRGLQALERHLDPVRIGAWVDIGSHPTCLPMIDATLSPSSDTLLLPSMLKHVHPWDTLSKSLSCFYRTSIPVNWRRVFSELSPCSCVDLPTYPFETQPFWVPYSDHATHIAPAPTISAQAPDHPMLSSWSQYPSRQTGNVAIFDTPIGILSPYIDGHKVGGYALCPASVYLEQALAGAVLAQRHMLLDFGRCMPILRDVKFSRPLVHRHEIRRIVRTHVTVHEDGTGAFSVTSMLESSREETVHVQGDIRFSSIRETTSDLALELPVIARREDVVTGPHNGETPEVFTTRTAYEVVFPRVVEYSKDYHTIQSLTVSGDGAAGVARIVLPARSSPRSLAAQSVFVDTLLHVAGFMANMQGDVSEAYICSDVGSLKILHNLVRDKQPYTVHCIHSLVSSRDFVTADISAVQESDPQVVVAHLRGVHFSRVRLTSLHRGLAIAADTTGTKNRKRTNSDAIITPSSPRSVIFARPRSNTHNTTHRFNRSELTKLDVDDGKSSTTCSAPLSPLTLVSESGAFEKGAPHIDEERIRMIMAEVLGLSDSQEIRDGSDFRSLGLDSLGSIEAQQALRVALDRSVPHNIFTTCPTFSSLCEFLVDNPIPVTGNALEAESPREPALERQHHPSERSLVPLQRCPDGPHVPLFLIHDGSGLVSHYERLSPLRRDVWGLNNPHFFSDESWGSIEGMAQAYVLGIERHAKSALILGGWSFGGVVAFEVARILTARGMNVKGVILIDSPAPSTPPVLSDAVIDHVVRGEERNTDSAMVPLVMRQFKRNTQLLETFVPANQDTQISLTFLRSTKGFHPPGIEGIPTWFSERNDAESVVRPWETLIGRPVKVWDIPGHHFEPFSPAHVSRRLWTIYLGLSAVISWCLYHRSKRRRYNLIVRVVTSKLSRVFNSDSDVSNTGNFDPVILYLFVRFP</sequence>
<dbReference type="Gene3D" id="3.10.129.110">
    <property type="entry name" value="Polyketide synthase dehydratase"/>
    <property type="match status" value="1"/>
</dbReference>
<feature type="active site" description="Proton acceptor; for dehydratase activity" evidence="6">
    <location>
        <position position="1331"/>
    </location>
</feature>
<dbReference type="Pfam" id="PF00550">
    <property type="entry name" value="PP-binding"/>
    <property type="match status" value="1"/>
</dbReference>
<evidence type="ECO:0000256" key="4">
    <source>
        <dbReference type="ARBA" id="ARBA00022679"/>
    </source>
</evidence>
<dbReference type="Pfam" id="PF00975">
    <property type="entry name" value="Thioesterase"/>
    <property type="match status" value="1"/>
</dbReference>
<reference evidence="12" key="2">
    <citation type="submission" date="2015-01" db="EMBL/GenBank/DDBJ databases">
        <title>Evolutionary Origins and Diversification of the Mycorrhizal Mutualists.</title>
        <authorList>
            <consortium name="DOE Joint Genome Institute"/>
            <consortium name="Mycorrhizal Genomics Consortium"/>
            <person name="Kohler A."/>
            <person name="Kuo A."/>
            <person name="Nagy L.G."/>
            <person name="Floudas D."/>
            <person name="Copeland A."/>
            <person name="Barry K.W."/>
            <person name="Cichocki N."/>
            <person name="Veneault-Fourrey C."/>
            <person name="LaButti K."/>
            <person name="Lindquist E.A."/>
            <person name="Lipzen A."/>
            <person name="Lundell T."/>
            <person name="Morin E."/>
            <person name="Murat C."/>
            <person name="Riley R."/>
            <person name="Ohm R."/>
            <person name="Sun H."/>
            <person name="Tunlid A."/>
            <person name="Henrissat B."/>
            <person name="Grigoriev I.V."/>
            <person name="Hibbett D.S."/>
            <person name="Martin F."/>
        </authorList>
    </citation>
    <scope>NUCLEOTIDE SEQUENCE [LARGE SCALE GENOMIC DNA]</scope>
    <source>
        <strain evidence="12">Ve08.2h10</strain>
    </source>
</reference>
<evidence type="ECO:0000259" key="10">
    <source>
        <dbReference type="PROSITE" id="PS52019"/>
    </source>
</evidence>
<feature type="domain" description="PKS/mFAS DH" evidence="10">
    <location>
        <begin position="1297"/>
        <end position="1608"/>
    </location>
</feature>
<organism evidence="11 12">
    <name type="scientific">Paxillus rubicundulus Ve08.2h10</name>
    <dbReference type="NCBI Taxonomy" id="930991"/>
    <lineage>
        <taxon>Eukaryota</taxon>
        <taxon>Fungi</taxon>
        <taxon>Dikarya</taxon>
        <taxon>Basidiomycota</taxon>
        <taxon>Agaricomycotina</taxon>
        <taxon>Agaricomycetes</taxon>
        <taxon>Agaricomycetidae</taxon>
        <taxon>Boletales</taxon>
        <taxon>Paxilineae</taxon>
        <taxon>Paxillaceae</taxon>
        <taxon>Paxillus</taxon>
    </lineage>
</organism>
<dbReference type="InterPro" id="IPR001031">
    <property type="entry name" value="Thioesterase"/>
</dbReference>
<dbReference type="InterPro" id="IPR014030">
    <property type="entry name" value="Ketoacyl_synth_N"/>
</dbReference>
<dbReference type="Gene3D" id="3.30.70.3290">
    <property type="match status" value="1"/>
</dbReference>
<dbReference type="GO" id="GO:0004315">
    <property type="term" value="F:3-oxoacyl-[acyl-carrier-protein] synthase activity"/>
    <property type="evidence" value="ECO:0007669"/>
    <property type="project" value="InterPro"/>
</dbReference>
<dbReference type="InterPro" id="IPR036736">
    <property type="entry name" value="ACP-like_sf"/>
</dbReference>
<gene>
    <name evidence="11" type="ORF">PAXRUDRAFT_807021</name>
</gene>
<dbReference type="SUPFAM" id="SSF53474">
    <property type="entry name" value="alpha/beta-Hydrolases"/>
    <property type="match status" value="1"/>
</dbReference>
<evidence type="ECO:0000256" key="7">
    <source>
        <dbReference type="SAM" id="Phobius"/>
    </source>
</evidence>
<dbReference type="Gene3D" id="3.40.50.1820">
    <property type="entry name" value="alpha/beta hydrolase"/>
    <property type="match status" value="1"/>
</dbReference>
<dbReference type="Pfam" id="PF00698">
    <property type="entry name" value="Acyl_transf_1"/>
    <property type="match status" value="1"/>
</dbReference>
<dbReference type="PANTHER" id="PTHR43775:SF21">
    <property type="entry name" value="NON-REDUCING POLYKETIDE SYNTHASE AUSA-RELATED"/>
    <property type="match status" value="1"/>
</dbReference>